<proteinExistence type="predicted"/>
<sequence>MPTFVSLINWTDQGVRQSKESLDRAKAAGELAERMGGSLKDVYWTVGPYDIVSVAEFPDDESGTAFLLAIAGQGNIRTTTLRAFDADEMRGILGKLG</sequence>
<dbReference type="Proteomes" id="UP000542813">
    <property type="component" value="Unassembled WGS sequence"/>
</dbReference>
<name>A0A7W9GW51_9ACTN</name>
<keyword evidence="2" id="KW-1185">Reference proteome</keyword>
<comment type="caution">
    <text evidence="1">The sequence shown here is derived from an EMBL/GenBank/DDBJ whole genome shotgun (WGS) entry which is preliminary data.</text>
</comment>
<dbReference type="RefSeq" id="WP_184827679.1">
    <property type="nucleotide sequence ID" value="NZ_JACHMM010000001.1"/>
</dbReference>
<reference evidence="1 2" key="1">
    <citation type="submission" date="2020-08" db="EMBL/GenBank/DDBJ databases">
        <title>Sequencing the genomes of 1000 actinobacteria strains.</title>
        <authorList>
            <person name="Klenk H.-P."/>
        </authorList>
    </citation>
    <scope>NUCLEOTIDE SEQUENCE [LARGE SCALE GENOMIC DNA]</scope>
    <source>
        <strain evidence="1 2">DSM 102122</strain>
    </source>
</reference>
<dbReference type="InterPro" id="IPR014845">
    <property type="entry name" value="GYD/TTHA1554"/>
</dbReference>
<evidence type="ECO:0000313" key="1">
    <source>
        <dbReference type="EMBL" id="MBB5791147.1"/>
    </source>
</evidence>
<evidence type="ECO:0000313" key="2">
    <source>
        <dbReference type="Proteomes" id="UP000542813"/>
    </source>
</evidence>
<protein>
    <submittedName>
        <fullName evidence="1">Uncharacterized protein with GYD domain</fullName>
    </submittedName>
</protein>
<gene>
    <name evidence="1" type="ORF">HD601_005722</name>
</gene>
<dbReference type="AlphaFoldDB" id="A0A7W9GW51"/>
<dbReference type="Pfam" id="PF08734">
    <property type="entry name" value="GYD"/>
    <property type="match status" value="1"/>
</dbReference>
<accession>A0A7W9GW51</accession>
<organism evidence="1 2">
    <name type="scientific">Jiangella mangrovi</name>
    <dbReference type="NCBI Taxonomy" id="1524084"/>
    <lineage>
        <taxon>Bacteria</taxon>
        <taxon>Bacillati</taxon>
        <taxon>Actinomycetota</taxon>
        <taxon>Actinomycetes</taxon>
        <taxon>Jiangellales</taxon>
        <taxon>Jiangellaceae</taxon>
        <taxon>Jiangella</taxon>
    </lineage>
</organism>
<dbReference type="EMBL" id="JACHMM010000001">
    <property type="protein sequence ID" value="MBB5791147.1"/>
    <property type="molecule type" value="Genomic_DNA"/>
</dbReference>